<comment type="cofactor">
    <cofactor evidence="1 4">
        <name>Mg(2+)</name>
        <dbReference type="ChEBI" id="CHEBI:18420"/>
    </cofactor>
</comment>
<evidence type="ECO:0000256" key="2">
    <source>
        <dbReference type="ARBA" id="ARBA00006333"/>
    </source>
</evidence>
<dbReference type="PANTHER" id="PTHR35201:SF4">
    <property type="entry name" value="BETA-PINACENE SYNTHASE-RELATED"/>
    <property type="match status" value="1"/>
</dbReference>
<evidence type="ECO:0000313" key="5">
    <source>
        <dbReference type="EMBL" id="KAK2028364.1"/>
    </source>
</evidence>
<dbReference type="AlphaFoldDB" id="A0AAD9M0R5"/>
<comment type="similarity">
    <text evidence="2 4">Belongs to the terpene synthase family.</text>
</comment>
<dbReference type="Pfam" id="PF19086">
    <property type="entry name" value="Terpene_syn_C_2"/>
    <property type="match status" value="1"/>
</dbReference>
<keyword evidence="4" id="KW-0479">Metal-binding</keyword>
<keyword evidence="4" id="KW-0456">Lyase</keyword>
<dbReference type="EC" id="4.2.3.-" evidence="4"/>
<dbReference type="Proteomes" id="UP001232148">
    <property type="component" value="Unassembled WGS sequence"/>
</dbReference>
<dbReference type="InterPro" id="IPR034686">
    <property type="entry name" value="Terpene_cyclase-like_2"/>
</dbReference>
<comment type="caution">
    <text evidence="5">The sequence shown here is derived from an EMBL/GenBank/DDBJ whole genome shotgun (WGS) entry which is preliminary data.</text>
</comment>
<gene>
    <name evidence="5" type="ORF">LX32DRAFT_590897</name>
</gene>
<keyword evidence="6" id="KW-1185">Reference proteome</keyword>
<dbReference type="InterPro" id="IPR008949">
    <property type="entry name" value="Isoprenoid_synthase_dom_sf"/>
</dbReference>
<evidence type="ECO:0000256" key="4">
    <source>
        <dbReference type="RuleBase" id="RU366034"/>
    </source>
</evidence>
<dbReference type="SFLD" id="SFLDS00005">
    <property type="entry name" value="Isoprenoid_Synthase_Type_I"/>
    <property type="match status" value="1"/>
</dbReference>
<accession>A0AAD9M0R5</accession>
<dbReference type="GO" id="GO:0010333">
    <property type="term" value="F:terpene synthase activity"/>
    <property type="evidence" value="ECO:0007669"/>
    <property type="project" value="InterPro"/>
</dbReference>
<proteinExistence type="inferred from homology"/>
<name>A0AAD9M0R5_9PEZI</name>
<dbReference type="PANTHER" id="PTHR35201">
    <property type="entry name" value="TERPENE SYNTHASE"/>
    <property type="match status" value="1"/>
</dbReference>
<dbReference type="Gene3D" id="1.10.600.10">
    <property type="entry name" value="Farnesyl Diphosphate Synthase"/>
    <property type="match status" value="1"/>
</dbReference>
<evidence type="ECO:0000313" key="6">
    <source>
        <dbReference type="Proteomes" id="UP001232148"/>
    </source>
</evidence>
<reference evidence="5" key="1">
    <citation type="submission" date="2021-06" db="EMBL/GenBank/DDBJ databases">
        <title>Comparative genomics, transcriptomics and evolutionary studies reveal genomic signatures of adaptation to plant cell wall in hemibiotrophic fungi.</title>
        <authorList>
            <consortium name="DOE Joint Genome Institute"/>
            <person name="Baroncelli R."/>
            <person name="Diaz J.F."/>
            <person name="Benocci T."/>
            <person name="Peng M."/>
            <person name="Battaglia E."/>
            <person name="Haridas S."/>
            <person name="Andreopoulos W."/>
            <person name="Labutti K."/>
            <person name="Pangilinan J."/>
            <person name="Floch G.L."/>
            <person name="Makela M.R."/>
            <person name="Henrissat B."/>
            <person name="Grigoriev I.V."/>
            <person name="Crouch J.A."/>
            <person name="De Vries R.P."/>
            <person name="Sukno S.A."/>
            <person name="Thon M.R."/>
        </authorList>
    </citation>
    <scope>NUCLEOTIDE SEQUENCE</scope>
    <source>
        <strain evidence="5">MAFF235873</strain>
    </source>
</reference>
<dbReference type="SUPFAM" id="SSF48576">
    <property type="entry name" value="Terpenoid synthases"/>
    <property type="match status" value="1"/>
</dbReference>
<dbReference type="GO" id="GO:0046872">
    <property type="term" value="F:metal ion binding"/>
    <property type="evidence" value="ECO:0007669"/>
    <property type="project" value="UniProtKB-KW"/>
</dbReference>
<sequence>MAARTLVTLPDMFSHFLVQEPRVNKNYRTVKLASERWLAEKCSFSPEVQKRVNTCDFSYFCSIVAPTAPEERLRTLCDYGNWVFPFDDMFDNGHLTSDVETSRQVLDSLMSDMLGRCYMGTKLPLVQAHDDIFKRLSEVEFMLSFLQERYVKHTQMYAEGVARHVEAFTSHCPPSLQDMLQTRRMSVGVAPVYPFQEYAESLQMPDEVFESPAIQDLERIGGDLIILTNDILSYRKEEASICSGASEGCPFNMVAVCRMNGKSAQEAFDTIGSLLEDSHLEWDEVMSRLPDWDAEHDDEVERYIKCIQNVVQANLSWRQWCRCSLHSKRYFGVDGPQVRKTWTIDVLVNPPYLSNPAEAAY</sequence>
<dbReference type="GO" id="GO:0008299">
    <property type="term" value="P:isoprenoid biosynthetic process"/>
    <property type="evidence" value="ECO:0007669"/>
    <property type="project" value="UniProtKB-ARBA"/>
</dbReference>
<evidence type="ECO:0000256" key="1">
    <source>
        <dbReference type="ARBA" id="ARBA00001946"/>
    </source>
</evidence>
<dbReference type="SFLD" id="SFLDG01020">
    <property type="entry name" value="Terpene_Cyclase_Like_2"/>
    <property type="match status" value="1"/>
</dbReference>
<organism evidence="5 6">
    <name type="scientific">Colletotrichum zoysiae</name>
    <dbReference type="NCBI Taxonomy" id="1216348"/>
    <lineage>
        <taxon>Eukaryota</taxon>
        <taxon>Fungi</taxon>
        <taxon>Dikarya</taxon>
        <taxon>Ascomycota</taxon>
        <taxon>Pezizomycotina</taxon>
        <taxon>Sordariomycetes</taxon>
        <taxon>Hypocreomycetidae</taxon>
        <taxon>Glomerellales</taxon>
        <taxon>Glomerellaceae</taxon>
        <taxon>Colletotrichum</taxon>
        <taxon>Colletotrichum graminicola species complex</taxon>
    </lineage>
</organism>
<protein>
    <recommendedName>
        <fullName evidence="4">Terpene synthase</fullName>
        <ecNumber evidence="4">4.2.3.-</ecNumber>
    </recommendedName>
</protein>
<keyword evidence="3 4" id="KW-0460">Magnesium</keyword>
<dbReference type="EMBL" id="MU842879">
    <property type="protein sequence ID" value="KAK2028364.1"/>
    <property type="molecule type" value="Genomic_DNA"/>
</dbReference>
<evidence type="ECO:0000256" key="3">
    <source>
        <dbReference type="ARBA" id="ARBA00022842"/>
    </source>
</evidence>